<name>A0A6H1U8G9_9CYAN</name>
<keyword evidence="2" id="KW-1133">Transmembrane helix</keyword>
<dbReference type="AlphaFoldDB" id="A0A6H1U8G9"/>
<keyword evidence="2" id="KW-0472">Membrane</keyword>
<evidence type="ECO:0000313" key="3">
    <source>
        <dbReference type="EMBL" id="QIZ73949.1"/>
    </source>
</evidence>
<protein>
    <submittedName>
        <fullName evidence="3">Uncharacterized protein</fullName>
    </submittedName>
</protein>
<feature type="transmembrane region" description="Helical" evidence="2">
    <location>
        <begin position="40"/>
        <end position="58"/>
    </location>
</feature>
<dbReference type="Proteomes" id="UP000500857">
    <property type="component" value="Chromosome"/>
</dbReference>
<keyword evidence="2" id="KW-0812">Transmembrane</keyword>
<dbReference type="EMBL" id="CP051167">
    <property type="protein sequence ID" value="QIZ73949.1"/>
    <property type="molecule type" value="Genomic_DNA"/>
</dbReference>
<organism evidence="3 4">
    <name type="scientific">Oxynema aestuarii AP17</name>
    <dbReference type="NCBI Taxonomy" id="2064643"/>
    <lineage>
        <taxon>Bacteria</taxon>
        <taxon>Bacillati</taxon>
        <taxon>Cyanobacteriota</taxon>
        <taxon>Cyanophyceae</taxon>
        <taxon>Oscillatoriophycideae</taxon>
        <taxon>Oscillatoriales</taxon>
        <taxon>Oscillatoriaceae</taxon>
        <taxon>Oxynema</taxon>
        <taxon>Oxynema aestuarii</taxon>
    </lineage>
</organism>
<accession>A0A6H1U8G9</accession>
<evidence type="ECO:0000256" key="2">
    <source>
        <dbReference type="SAM" id="Phobius"/>
    </source>
</evidence>
<reference evidence="3 4" key="1">
    <citation type="submission" date="2020-04" db="EMBL/GenBank/DDBJ databases">
        <authorList>
            <person name="Basu S."/>
            <person name="Maruthanayagam V."/>
            <person name="Chakraborty S."/>
            <person name="Pramanik A."/>
            <person name="Mukherjee J."/>
            <person name="Brink B."/>
        </authorList>
    </citation>
    <scope>NUCLEOTIDE SEQUENCE [LARGE SCALE GENOMIC DNA]</scope>
    <source>
        <strain evidence="3 4">AP17</strain>
    </source>
</reference>
<evidence type="ECO:0000256" key="1">
    <source>
        <dbReference type="SAM" id="MobiDB-lite"/>
    </source>
</evidence>
<sequence>MNAAWLRFFKSAYRQEPVTSFVVTVGVVDAAIGGADASLSLFGFGLTLAGVALFWRWWQAQRPYPGPSDRVAEHYLPASSSRPPLPMLMSDKKHPPRH</sequence>
<gene>
    <name evidence="3" type="ORF">HCG48_25235</name>
</gene>
<proteinExistence type="predicted"/>
<feature type="region of interest" description="Disordered" evidence="1">
    <location>
        <begin position="73"/>
        <end position="98"/>
    </location>
</feature>
<dbReference type="KEGG" id="oxy:HCG48_25235"/>
<evidence type="ECO:0000313" key="4">
    <source>
        <dbReference type="Proteomes" id="UP000500857"/>
    </source>
</evidence>
<keyword evidence="4" id="KW-1185">Reference proteome</keyword>